<sequence length="180" mass="20164">MASKPACDTRTLTTEQVKLLVEVHKRANISLTAVQWEDLAPTVSAKNGKAAKERFRYLMSQLQLSSPSKDGKAAWTSTSTPRKRKVEVNTTAIHSKKPRAKRSTAPHRKERSMTPVKGQPAVVNNEEQEEIESESAVLAPVHDESSEYTSMVLSARERKELEEKIDEDELEGLFGIDDKF</sequence>
<accession>A0ACC3A373</accession>
<comment type="caution">
    <text evidence="1">The sequence shown here is derived from an EMBL/GenBank/DDBJ whole genome shotgun (WGS) entry which is preliminary data.</text>
</comment>
<gene>
    <name evidence="1" type="ORF">H2198_006319</name>
</gene>
<name>A0ACC3A373_9EURO</name>
<evidence type="ECO:0000313" key="1">
    <source>
        <dbReference type="EMBL" id="KAJ9654652.1"/>
    </source>
</evidence>
<reference evidence="1" key="1">
    <citation type="submission" date="2022-10" db="EMBL/GenBank/DDBJ databases">
        <title>Culturing micro-colonial fungi from biological soil crusts in the Mojave desert and describing Neophaeococcomyces mojavensis, and introducing the new genera and species Taxawa tesnikishii.</title>
        <authorList>
            <person name="Kurbessoian T."/>
            <person name="Stajich J.E."/>
        </authorList>
    </citation>
    <scope>NUCLEOTIDE SEQUENCE</scope>
    <source>
        <strain evidence="1">JES_112</strain>
    </source>
</reference>
<proteinExistence type="predicted"/>
<protein>
    <submittedName>
        <fullName evidence="1">Uncharacterized protein</fullName>
    </submittedName>
</protein>
<evidence type="ECO:0000313" key="2">
    <source>
        <dbReference type="Proteomes" id="UP001172386"/>
    </source>
</evidence>
<organism evidence="1 2">
    <name type="scientific">Neophaeococcomyces mojaviensis</name>
    <dbReference type="NCBI Taxonomy" id="3383035"/>
    <lineage>
        <taxon>Eukaryota</taxon>
        <taxon>Fungi</taxon>
        <taxon>Dikarya</taxon>
        <taxon>Ascomycota</taxon>
        <taxon>Pezizomycotina</taxon>
        <taxon>Eurotiomycetes</taxon>
        <taxon>Chaetothyriomycetidae</taxon>
        <taxon>Chaetothyriales</taxon>
        <taxon>Chaetothyriales incertae sedis</taxon>
        <taxon>Neophaeococcomyces</taxon>
    </lineage>
</organism>
<dbReference type="EMBL" id="JAPDRQ010000115">
    <property type="protein sequence ID" value="KAJ9654652.1"/>
    <property type="molecule type" value="Genomic_DNA"/>
</dbReference>
<keyword evidence="2" id="KW-1185">Reference proteome</keyword>
<dbReference type="Proteomes" id="UP001172386">
    <property type="component" value="Unassembled WGS sequence"/>
</dbReference>